<reference evidence="3 4" key="1">
    <citation type="submission" date="2019-07" db="EMBL/GenBank/DDBJ databases">
        <title>Microbispora hainanensis DSM 45428.</title>
        <authorList>
            <person name="Thawai C."/>
        </authorList>
    </citation>
    <scope>NUCLEOTIDE SEQUENCE [LARGE SCALE GENOMIC DNA]</scope>
    <source>
        <strain evidence="3 4">DSM 45428</strain>
    </source>
</reference>
<dbReference type="Gene3D" id="1.10.1660.10">
    <property type="match status" value="1"/>
</dbReference>
<dbReference type="GO" id="GO:0003677">
    <property type="term" value="F:DNA binding"/>
    <property type="evidence" value="ECO:0007669"/>
    <property type="project" value="UniProtKB-KW"/>
</dbReference>
<dbReference type="RefSeq" id="WP_142624740.1">
    <property type="nucleotide sequence ID" value="NZ_VIRM01000069.1"/>
</dbReference>
<sequence length="301" mass="33812">MDDDELFTIGWLSRRTGMPVRTIRYWSDVGALPPVERSEGGYRLYDAGAVARLELIRTLRDLGLGLDDVRRVLEQKATLADVAAVHVDALDAQIRTLRLRRAVLSTVAKRRAGTEETKLLNELARLSAEERRRIIENFVDEVFGGQDADPELRNRLGHTEIDLPDDPTPEQVDAWVELAELVRDPGFRQRMRDMVEHNTRNRAGQAPGAFTWFAKKVAWQVGEARQNGVSPDSPEAVEVVDRLLGDMDADGRAAVVKRLEAGLFAEADRYRHLMAVINGREPKPSHADDFAWLLAALRAHP</sequence>
<gene>
    <name evidence="3" type="ORF">FLX08_36025</name>
</gene>
<dbReference type="EMBL" id="VIRM01000069">
    <property type="protein sequence ID" value="TQS12512.1"/>
    <property type="molecule type" value="Genomic_DNA"/>
</dbReference>
<dbReference type="Pfam" id="PF13411">
    <property type="entry name" value="MerR_1"/>
    <property type="match status" value="1"/>
</dbReference>
<comment type="caution">
    <text evidence="3">The sequence shown here is derived from an EMBL/GenBank/DDBJ whole genome shotgun (WGS) entry which is preliminary data.</text>
</comment>
<dbReference type="SMART" id="SM00422">
    <property type="entry name" value="HTH_MERR"/>
    <property type="match status" value="1"/>
</dbReference>
<dbReference type="CDD" id="cd00592">
    <property type="entry name" value="HTH_MerR-like"/>
    <property type="match status" value="1"/>
</dbReference>
<feature type="domain" description="HTH merR-type" evidence="2">
    <location>
        <begin position="6"/>
        <end position="75"/>
    </location>
</feature>
<dbReference type="AlphaFoldDB" id="A0A544Y7F3"/>
<dbReference type="GO" id="GO:0003700">
    <property type="term" value="F:DNA-binding transcription factor activity"/>
    <property type="evidence" value="ECO:0007669"/>
    <property type="project" value="InterPro"/>
</dbReference>
<dbReference type="InterPro" id="IPR009061">
    <property type="entry name" value="DNA-bd_dom_put_sf"/>
</dbReference>
<proteinExistence type="predicted"/>
<evidence type="ECO:0000259" key="2">
    <source>
        <dbReference type="PROSITE" id="PS50937"/>
    </source>
</evidence>
<dbReference type="InterPro" id="IPR047057">
    <property type="entry name" value="MerR_fam"/>
</dbReference>
<dbReference type="PROSITE" id="PS50937">
    <property type="entry name" value="HTH_MERR_2"/>
    <property type="match status" value="1"/>
</dbReference>
<evidence type="ECO:0000256" key="1">
    <source>
        <dbReference type="ARBA" id="ARBA00023125"/>
    </source>
</evidence>
<protein>
    <submittedName>
        <fullName evidence="3">MerR family transcriptional regulator</fullName>
    </submittedName>
</protein>
<dbReference type="InterPro" id="IPR000551">
    <property type="entry name" value="MerR-type_HTH_dom"/>
</dbReference>
<dbReference type="Proteomes" id="UP000316541">
    <property type="component" value="Unassembled WGS sequence"/>
</dbReference>
<dbReference type="PANTHER" id="PTHR30204:SF93">
    <property type="entry name" value="HTH MERR-TYPE DOMAIN-CONTAINING PROTEIN"/>
    <property type="match status" value="1"/>
</dbReference>
<accession>A0A544Y7F3</accession>
<dbReference type="PANTHER" id="PTHR30204">
    <property type="entry name" value="REDOX-CYCLING DRUG-SENSING TRANSCRIPTIONAL ACTIVATOR SOXR"/>
    <property type="match status" value="1"/>
</dbReference>
<organism evidence="3 4">
    <name type="scientific">Microbispora hainanensis</name>
    <dbReference type="NCBI Taxonomy" id="568844"/>
    <lineage>
        <taxon>Bacteria</taxon>
        <taxon>Bacillati</taxon>
        <taxon>Actinomycetota</taxon>
        <taxon>Actinomycetes</taxon>
        <taxon>Streptosporangiales</taxon>
        <taxon>Streptosporangiaceae</taxon>
        <taxon>Microbispora</taxon>
    </lineage>
</organism>
<dbReference type="SUPFAM" id="SSF46955">
    <property type="entry name" value="Putative DNA-binding domain"/>
    <property type="match status" value="1"/>
</dbReference>
<keyword evidence="1" id="KW-0238">DNA-binding</keyword>
<dbReference type="PRINTS" id="PR00040">
    <property type="entry name" value="HTHMERR"/>
</dbReference>
<evidence type="ECO:0000313" key="3">
    <source>
        <dbReference type="EMBL" id="TQS12512.1"/>
    </source>
</evidence>
<evidence type="ECO:0000313" key="4">
    <source>
        <dbReference type="Proteomes" id="UP000316541"/>
    </source>
</evidence>
<name>A0A544Y7F3_9ACTN</name>